<sequence length="60" mass="7113">MAIKESLEMLQIIEEHDFEDKKYINGEKIGMVNIAFGSILYRLRVNENGLRFFPKDKDHK</sequence>
<name>A0AAD9WUN7_9ROSI</name>
<keyword evidence="2" id="KW-1185">Reference proteome</keyword>
<gene>
    <name evidence="1" type="ORF">Ddye_019041</name>
</gene>
<dbReference type="EMBL" id="JANJYI010000006">
    <property type="protein sequence ID" value="KAK2643846.1"/>
    <property type="molecule type" value="Genomic_DNA"/>
</dbReference>
<evidence type="ECO:0000313" key="1">
    <source>
        <dbReference type="EMBL" id="KAK2643846.1"/>
    </source>
</evidence>
<evidence type="ECO:0000313" key="2">
    <source>
        <dbReference type="Proteomes" id="UP001280121"/>
    </source>
</evidence>
<dbReference type="SUPFAM" id="SSF47616">
    <property type="entry name" value="GST C-terminal domain-like"/>
    <property type="match status" value="1"/>
</dbReference>
<dbReference type="Gene3D" id="1.20.1050.10">
    <property type="match status" value="1"/>
</dbReference>
<reference evidence="1" key="1">
    <citation type="journal article" date="2023" name="Plant J.">
        <title>Genome sequences and population genomics provide insights into the demographic history, inbreeding, and mutation load of two 'living fossil' tree species of Dipteronia.</title>
        <authorList>
            <person name="Feng Y."/>
            <person name="Comes H.P."/>
            <person name="Chen J."/>
            <person name="Zhu S."/>
            <person name="Lu R."/>
            <person name="Zhang X."/>
            <person name="Li P."/>
            <person name="Qiu J."/>
            <person name="Olsen K.M."/>
            <person name="Qiu Y."/>
        </authorList>
    </citation>
    <scope>NUCLEOTIDE SEQUENCE</scope>
    <source>
        <strain evidence="1">KIB01</strain>
    </source>
</reference>
<dbReference type="Proteomes" id="UP001280121">
    <property type="component" value="Unassembled WGS sequence"/>
</dbReference>
<dbReference type="AlphaFoldDB" id="A0AAD9WUN7"/>
<dbReference type="InterPro" id="IPR036282">
    <property type="entry name" value="Glutathione-S-Trfase_C_sf"/>
</dbReference>
<proteinExistence type="predicted"/>
<protein>
    <submittedName>
        <fullName evidence="1">Uncharacterized protein</fullName>
    </submittedName>
</protein>
<comment type="caution">
    <text evidence="1">The sequence shown here is derived from an EMBL/GenBank/DDBJ whole genome shotgun (WGS) entry which is preliminary data.</text>
</comment>
<accession>A0AAD9WUN7</accession>
<organism evidence="1 2">
    <name type="scientific">Dipteronia dyeriana</name>
    <dbReference type="NCBI Taxonomy" id="168575"/>
    <lineage>
        <taxon>Eukaryota</taxon>
        <taxon>Viridiplantae</taxon>
        <taxon>Streptophyta</taxon>
        <taxon>Embryophyta</taxon>
        <taxon>Tracheophyta</taxon>
        <taxon>Spermatophyta</taxon>
        <taxon>Magnoliopsida</taxon>
        <taxon>eudicotyledons</taxon>
        <taxon>Gunneridae</taxon>
        <taxon>Pentapetalae</taxon>
        <taxon>rosids</taxon>
        <taxon>malvids</taxon>
        <taxon>Sapindales</taxon>
        <taxon>Sapindaceae</taxon>
        <taxon>Hippocastanoideae</taxon>
        <taxon>Acereae</taxon>
        <taxon>Dipteronia</taxon>
    </lineage>
</organism>